<dbReference type="Proteomes" id="UP001207605">
    <property type="component" value="Unassembled WGS sequence"/>
</dbReference>
<dbReference type="EMBL" id="JAOQJV010000027">
    <property type="protein sequence ID" value="MCU6701131.1"/>
    <property type="molecule type" value="Genomic_DNA"/>
</dbReference>
<evidence type="ECO:0000256" key="1">
    <source>
        <dbReference type="SAM" id="Coils"/>
    </source>
</evidence>
<feature type="coiled-coil region" evidence="1">
    <location>
        <begin position="82"/>
        <end position="109"/>
    </location>
</feature>
<reference evidence="4 5" key="1">
    <citation type="journal article" date="2021" name="ISME Commun">
        <title>Automated analysis of genomic sequences facilitates high-throughput and comprehensive description of bacteria.</title>
        <authorList>
            <person name="Hitch T.C.A."/>
        </authorList>
    </citation>
    <scope>NUCLEOTIDE SEQUENCE [LARGE SCALE GENOMIC DNA]</scope>
    <source>
        <strain evidence="4 5">Sanger_02</strain>
    </source>
</reference>
<protein>
    <recommendedName>
        <fullName evidence="3">DUF6673 domain-containing protein</fullName>
    </recommendedName>
</protein>
<evidence type="ECO:0000256" key="2">
    <source>
        <dbReference type="SAM" id="MobiDB-lite"/>
    </source>
</evidence>
<dbReference type="InterPro" id="IPR046655">
    <property type="entry name" value="DUF6673"/>
</dbReference>
<feature type="compositionally biased region" description="Low complexity" evidence="2">
    <location>
        <begin position="129"/>
        <end position="139"/>
    </location>
</feature>
<proteinExistence type="predicted"/>
<evidence type="ECO:0000313" key="5">
    <source>
        <dbReference type="Proteomes" id="UP001207605"/>
    </source>
</evidence>
<evidence type="ECO:0000313" key="4">
    <source>
        <dbReference type="EMBL" id="MCU6701131.1"/>
    </source>
</evidence>
<accession>A0ABT2S986</accession>
<sequence length="139" mass="15999">MSLFKYGDLEREIDFTDVEFLENLDEAKELIKEEAAQVPKVGKTADIIRAQCQCYFNFFDRVIGEGAHEEMFGGKTSLNACLNATDALLASENKEADKLNQKYGNYTVQQHGNRQQRRKYDKNNRNKNRGNGTYYNGNR</sequence>
<gene>
    <name evidence="4" type="ORF">OCV65_12960</name>
</gene>
<organism evidence="4 5">
    <name type="scientific">Dorea ammoniilytica</name>
    <dbReference type="NCBI Taxonomy" id="2981788"/>
    <lineage>
        <taxon>Bacteria</taxon>
        <taxon>Bacillati</taxon>
        <taxon>Bacillota</taxon>
        <taxon>Clostridia</taxon>
        <taxon>Lachnospirales</taxon>
        <taxon>Lachnospiraceae</taxon>
        <taxon>Dorea</taxon>
    </lineage>
</organism>
<feature type="domain" description="DUF6673" evidence="3">
    <location>
        <begin position="12"/>
        <end position="107"/>
    </location>
</feature>
<name>A0ABT2S986_9FIRM</name>
<evidence type="ECO:0000259" key="3">
    <source>
        <dbReference type="Pfam" id="PF20378"/>
    </source>
</evidence>
<dbReference type="Pfam" id="PF20378">
    <property type="entry name" value="DUF6673"/>
    <property type="match status" value="1"/>
</dbReference>
<feature type="region of interest" description="Disordered" evidence="2">
    <location>
        <begin position="109"/>
        <end position="139"/>
    </location>
</feature>
<dbReference type="RefSeq" id="WP_262582412.1">
    <property type="nucleotide sequence ID" value="NZ_JAOQJV010000027.1"/>
</dbReference>
<keyword evidence="5" id="KW-1185">Reference proteome</keyword>
<comment type="caution">
    <text evidence="4">The sequence shown here is derived from an EMBL/GenBank/DDBJ whole genome shotgun (WGS) entry which is preliminary data.</text>
</comment>
<feature type="compositionally biased region" description="Basic residues" evidence="2">
    <location>
        <begin position="114"/>
        <end position="128"/>
    </location>
</feature>
<keyword evidence="1" id="KW-0175">Coiled coil</keyword>